<organism evidence="1 2">
    <name type="scientific">Linum trigynum</name>
    <dbReference type="NCBI Taxonomy" id="586398"/>
    <lineage>
        <taxon>Eukaryota</taxon>
        <taxon>Viridiplantae</taxon>
        <taxon>Streptophyta</taxon>
        <taxon>Embryophyta</taxon>
        <taxon>Tracheophyta</taxon>
        <taxon>Spermatophyta</taxon>
        <taxon>Magnoliopsida</taxon>
        <taxon>eudicotyledons</taxon>
        <taxon>Gunneridae</taxon>
        <taxon>Pentapetalae</taxon>
        <taxon>rosids</taxon>
        <taxon>fabids</taxon>
        <taxon>Malpighiales</taxon>
        <taxon>Linaceae</taxon>
        <taxon>Linum</taxon>
    </lineage>
</organism>
<gene>
    <name evidence="1" type="ORF">LTRI10_LOCUS53656</name>
</gene>
<reference evidence="1 2" key="1">
    <citation type="submission" date="2024-04" db="EMBL/GenBank/DDBJ databases">
        <authorList>
            <person name="Fracassetti M."/>
        </authorList>
    </citation>
    <scope>NUCLEOTIDE SEQUENCE [LARGE SCALE GENOMIC DNA]</scope>
</reference>
<proteinExistence type="predicted"/>
<dbReference type="Proteomes" id="UP001497516">
    <property type="component" value="Chromosome 9"/>
</dbReference>
<dbReference type="AlphaFoldDB" id="A0AAV2GYW3"/>
<dbReference type="EMBL" id="OZ034822">
    <property type="protein sequence ID" value="CAL1414500.1"/>
    <property type="molecule type" value="Genomic_DNA"/>
</dbReference>
<evidence type="ECO:0000313" key="2">
    <source>
        <dbReference type="Proteomes" id="UP001497516"/>
    </source>
</evidence>
<evidence type="ECO:0000313" key="1">
    <source>
        <dbReference type="EMBL" id="CAL1414500.1"/>
    </source>
</evidence>
<sequence>MIIVTKSLSENEEEKGFNLRKKGFSAESGILKWSISAKLYKLGDQMMIFGGIVIQKQTPKKGLRMIRYIYVHVYVYSK</sequence>
<keyword evidence="2" id="KW-1185">Reference proteome</keyword>
<accession>A0AAV2GYW3</accession>
<name>A0AAV2GYW3_9ROSI</name>
<protein>
    <submittedName>
        <fullName evidence="1">Uncharacterized protein</fullName>
    </submittedName>
</protein>